<protein>
    <submittedName>
        <fullName evidence="7">MerR family transcriptional regulator</fullName>
    </submittedName>
</protein>
<evidence type="ECO:0000256" key="2">
    <source>
        <dbReference type="ARBA" id="ARBA00023015"/>
    </source>
</evidence>
<evidence type="ECO:0000256" key="5">
    <source>
        <dbReference type="SAM" id="Coils"/>
    </source>
</evidence>
<accession>A0ABW4PLA3</accession>
<feature type="coiled-coil region" evidence="5">
    <location>
        <begin position="69"/>
        <end position="103"/>
    </location>
</feature>
<organism evidence="7 8">
    <name type="scientific">Streptomyces desertarenae</name>
    <dbReference type="NCBI Taxonomy" id="2666184"/>
    <lineage>
        <taxon>Bacteria</taxon>
        <taxon>Bacillati</taxon>
        <taxon>Actinomycetota</taxon>
        <taxon>Actinomycetes</taxon>
        <taxon>Kitasatosporales</taxon>
        <taxon>Streptomycetaceae</taxon>
        <taxon>Streptomyces</taxon>
    </lineage>
</organism>
<reference evidence="8" key="1">
    <citation type="journal article" date="2019" name="Int. J. Syst. Evol. Microbiol.">
        <title>The Global Catalogue of Microorganisms (GCM) 10K type strain sequencing project: providing services to taxonomists for standard genome sequencing and annotation.</title>
        <authorList>
            <consortium name="The Broad Institute Genomics Platform"/>
            <consortium name="The Broad Institute Genome Sequencing Center for Infectious Disease"/>
            <person name="Wu L."/>
            <person name="Ma J."/>
        </authorList>
    </citation>
    <scope>NUCLEOTIDE SEQUENCE [LARGE SCALE GENOMIC DNA]</scope>
    <source>
        <strain evidence="8">CGMCC 4.7455</strain>
    </source>
</reference>
<dbReference type="SMART" id="SM00422">
    <property type="entry name" value="HTH_MERR"/>
    <property type="match status" value="1"/>
</dbReference>
<dbReference type="EMBL" id="JBHUFU010000010">
    <property type="protein sequence ID" value="MFD1831509.1"/>
    <property type="molecule type" value="Genomic_DNA"/>
</dbReference>
<keyword evidence="5" id="KW-0175">Coiled coil</keyword>
<comment type="caution">
    <text evidence="7">The sequence shown here is derived from an EMBL/GenBank/DDBJ whole genome shotgun (WGS) entry which is preliminary data.</text>
</comment>
<keyword evidence="1" id="KW-0678">Repressor</keyword>
<name>A0ABW4PLA3_9ACTN</name>
<dbReference type="Pfam" id="PF07739">
    <property type="entry name" value="TipAS"/>
    <property type="match status" value="1"/>
</dbReference>
<keyword evidence="8" id="KW-1185">Reference proteome</keyword>
<dbReference type="InterPro" id="IPR009061">
    <property type="entry name" value="DNA-bd_dom_put_sf"/>
</dbReference>
<dbReference type="Proteomes" id="UP001597365">
    <property type="component" value="Unassembled WGS sequence"/>
</dbReference>
<dbReference type="SUPFAM" id="SSF89082">
    <property type="entry name" value="Antibiotic binding domain of TipA-like multidrug resistance regulators"/>
    <property type="match status" value="1"/>
</dbReference>
<dbReference type="InterPro" id="IPR000551">
    <property type="entry name" value="MerR-type_HTH_dom"/>
</dbReference>
<dbReference type="InterPro" id="IPR047057">
    <property type="entry name" value="MerR_fam"/>
</dbReference>
<proteinExistence type="predicted"/>
<keyword evidence="4" id="KW-0804">Transcription</keyword>
<dbReference type="PRINTS" id="PR00040">
    <property type="entry name" value="HTHMERR"/>
</dbReference>
<dbReference type="SUPFAM" id="SSF46955">
    <property type="entry name" value="Putative DNA-binding domain"/>
    <property type="match status" value="1"/>
</dbReference>
<keyword evidence="3" id="KW-0238">DNA-binding</keyword>
<evidence type="ECO:0000313" key="8">
    <source>
        <dbReference type="Proteomes" id="UP001597365"/>
    </source>
</evidence>
<evidence type="ECO:0000259" key="6">
    <source>
        <dbReference type="PROSITE" id="PS50937"/>
    </source>
</evidence>
<dbReference type="PROSITE" id="PS50937">
    <property type="entry name" value="HTH_MERR_2"/>
    <property type="match status" value="1"/>
</dbReference>
<evidence type="ECO:0000256" key="1">
    <source>
        <dbReference type="ARBA" id="ARBA00022491"/>
    </source>
</evidence>
<dbReference type="Gene3D" id="1.10.490.50">
    <property type="entry name" value="Antibiotic binding domain of TipA-like multidrug resistance regulators"/>
    <property type="match status" value="1"/>
</dbReference>
<evidence type="ECO:0000313" key="7">
    <source>
        <dbReference type="EMBL" id="MFD1831509.1"/>
    </source>
</evidence>
<sequence>MEWPIQEIARSAGTTSRTLRHYDAIGLLRPSRVGRGGVRHYDERALVRLQRILLLRGLGLGLAAISDALDGQRDAAAALRTHLALLERERERLGRQIESVRTTLAKMEGGEPLMPQEAFDGFDHTRYEDEVAERWGRDAYERGDRWWRSLPEDDRTGFRQRQAGIAGDFARAHLAGLAPDCDEVLAITRRHYEWVTAGWQGRRPTAEQFTGLGQMYADDPRFTAAYARYGEGTAAFVRDAMGAYAEREL</sequence>
<dbReference type="PANTHER" id="PTHR30204">
    <property type="entry name" value="REDOX-CYCLING DRUG-SENSING TRANSCRIPTIONAL ACTIVATOR SOXR"/>
    <property type="match status" value="1"/>
</dbReference>
<dbReference type="InterPro" id="IPR036244">
    <property type="entry name" value="TipA-like_antibiotic-bd"/>
</dbReference>
<keyword evidence="2" id="KW-0805">Transcription regulation</keyword>
<gene>
    <name evidence="7" type="ORF">ACFSJS_17870</name>
</gene>
<feature type="domain" description="HTH merR-type" evidence="6">
    <location>
        <begin position="1"/>
        <end position="71"/>
    </location>
</feature>
<dbReference type="PANTHER" id="PTHR30204:SF69">
    <property type="entry name" value="MERR-FAMILY TRANSCRIPTIONAL REGULATOR"/>
    <property type="match status" value="1"/>
</dbReference>
<evidence type="ECO:0000256" key="3">
    <source>
        <dbReference type="ARBA" id="ARBA00023125"/>
    </source>
</evidence>
<dbReference type="Gene3D" id="1.10.1660.10">
    <property type="match status" value="1"/>
</dbReference>
<evidence type="ECO:0000256" key="4">
    <source>
        <dbReference type="ARBA" id="ARBA00023163"/>
    </source>
</evidence>
<dbReference type="InterPro" id="IPR012925">
    <property type="entry name" value="TipAS_dom"/>
</dbReference>
<dbReference type="CDD" id="cd01106">
    <property type="entry name" value="HTH_TipAL-Mta"/>
    <property type="match status" value="1"/>
</dbReference>
<dbReference type="RefSeq" id="WP_380901496.1">
    <property type="nucleotide sequence ID" value="NZ_JBHUFU010000010.1"/>
</dbReference>
<dbReference type="Pfam" id="PF13411">
    <property type="entry name" value="MerR_1"/>
    <property type="match status" value="1"/>
</dbReference>